<comment type="caution">
    <text evidence="1">The sequence shown here is derived from an EMBL/GenBank/DDBJ whole genome shotgun (WGS) entry which is preliminary data.</text>
</comment>
<protein>
    <submittedName>
        <fullName evidence="1">Uncharacterized protein</fullName>
    </submittedName>
</protein>
<dbReference type="EMBL" id="JASBWS010000003">
    <property type="protein sequence ID" value="KAJ9116693.1"/>
    <property type="molecule type" value="Genomic_DNA"/>
</dbReference>
<proteinExistence type="predicted"/>
<name>A0ACC2WY35_9TREE</name>
<evidence type="ECO:0000313" key="2">
    <source>
        <dbReference type="Proteomes" id="UP001230649"/>
    </source>
</evidence>
<sequence length="271" mass="30614">MSITPDNLQRVLDRSQGDDRLAGEIREALGVIDGVLDDYGEDHVAMSFNGGKDCTVLIHLLATCLYRRHRFRGREPLYAPIIALYITAPSPFPELESFVQSSATYYHLDLIRYGGGMKRALAEFQACPKGRDVRAFLVGTRRGDPHGARLGVRTLTDTDWPQFMRVHPILDWRYTDVWAFLRECEVPYCSLYDQGYTSLGSTHNTHPNPYLLRSRKNEDEEPSYDPAYMLTDESKERAGRDDVPPPRTTEANGESGTATKVDRGGQDRAEP</sequence>
<organism evidence="1 2">
    <name type="scientific">Naganishia adeliensis</name>
    <dbReference type="NCBI Taxonomy" id="92952"/>
    <lineage>
        <taxon>Eukaryota</taxon>
        <taxon>Fungi</taxon>
        <taxon>Dikarya</taxon>
        <taxon>Basidiomycota</taxon>
        <taxon>Agaricomycotina</taxon>
        <taxon>Tremellomycetes</taxon>
        <taxon>Filobasidiales</taxon>
        <taxon>Filobasidiaceae</taxon>
        <taxon>Naganishia</taxon>
    </lineage>
</organism>
<reference evidence="1" key="1">
    <citation type="submission" date="2023-04" db="EMBL/GenBank/DDBJ databases">
        <title>Draft Genome sequencing of Naganishia species isolated from polar environments using Oxford Nanopore Technology.</title>
        <authorList>
            <person name="Leo P."/>
            <person name="Venkateswaran K."/>
        </authorList>
    </citation>
    <scope>NUCLEOTIDE SEQUENCE</scope>
    <source>
        <strain evidence="1">MNA-CCFEE 5262</strain>
    </source>
</reference>
<keyword evidence="2" id="KW-1185">Reference proteome</keyword>
<accession>A0ACC2WY35</accession>
<evidence type="ECO:0000313" key="1">
    <source>
        <dbReference type="EMBL" id="KAJ9116693.1"/>
    </source>
</evidence>
<dbReference type="Proteomes" id="UP001230649">
    <property type="component" value="Unassembled WGS sequence"/>
</dbReference>
<gene>
    <name evidence="1" type="ORF">QFC20_000628</name>
</gene>